<dbReference type="InterPro" id="IPR035513">
    <property type="entry name" value="Invertase/methylesterase_inhib"/>
</dbReference>
<dbReference type="PANTHER" id="PTHR31080:SF64">
    <property type="entry name" value="PLANT INVERTASE_PECTIN METHYLESTERASE INHIBITOR SUPERFAMILY PROTEIN"/>
    <property type="match status" value="1"/>
</dbReference>
<dbReference type="SMART" id="SM00856">
    <property type="entry name" value="PMEI"/>
    <property type="match status" value="1"/>
</dbReference>
<dbReference type="GO" id="GO:0004857">
    <property type="term" value="F:enzyme inhibitor activity"/>
    <property type="evidence" value="ECO:0007669"/>
    <property type="project" value="InterPro"/>
</dbReference>
<evidence type="ECO:0000256" key="2">
    <source>
        <dbReference type="ARBA" id="ARBA00038471"/>
    </source>
</evidence>
<feature type="chain" id="PRO_5042858196" description="Pectinesterase inhibitor domain-containing protein" evidence="3">
    <location>
        <begin position="27"/>
        <end position="172"/>
    </location>
</feature>
<dbReference type="CDD" id="cd15798">
    <property type="entry name" value="PMEI-like_3"/>
    <property type="match status" value="1"/>
</dbReference>
<evidence type="ECO:0000313" key="6">
    <source>
        <dbReference type="Proteomes" id="UP001374584"/>
    </source>
</evidence>
<gene>
    <name evidence="5" type="ORF">VNO80_23670</name>
</gene>
<organism evidence="5 6">
    <name type="scientific">Phaseolus coccineus</name>
    <name type="common">Scarlet runner bean</name>
    <name type="synonym">Phaseolus multiflorus</name>
    <dbReference type="NCBI Taxonomy" id="3886"/>
    <lineage>
        <taxon>Eukaryota</taxon>
        <taxon>Viridiplantae</taxon>
        <taxon>Streptophyta</taxon>
        <taxon>Embryophyta</taxon>
        <taxon>Tracheophyta</taxon>
        <taxon>Spermatophyta</taxon>
        <taxon>Magnoliopsida</taxon>
        <taxon>eudicotyledons</taxon>
        <taxon>Gunneridae</taxon>
        <taxon>Pentapetalae</taxon>
        <taxon>rosids</taxon>
        <taxon>fabids</taxon>
        <taxon>Fabales</taxon>
        <taxon>Fabaceae</taxon>
        <taxon>Papilionoideae</taxon>
        <taxon>50 kb inversion clade</taxon>
        <taxon>NPAAA clade</taxon>
        <taxon>indigoferoid/millettioid clade</taxon>
        <taxon>Phaseoleae</taxon>
        <taxon>Phaseolus</taxon>
    </lineage>
</organism>
<accession>A0AAN9QVU2</accession>
<dbReference type="InterPro" id="IPR006501">
    <property type="entry name" value="Pectinesterase_inhib_dom"/>
</dbReference>
<comment type="caution">
    <text evidence="5">The sequence shown here is derived from an EMBL/GenBank/DDBJ whole genome shotgun (WGS) entry which is preliminary data.</text>
</comment>
<keyword evidence="6" id="KW-1185">Reference proteome</keyword>
<dbReference type="Proteomes" id="UP001374584">
    <property type="component" value="Unassembled WGS sequence"/>
</dbReference>
<feature type="domain" description="Pectinesterase inhibitor" evidence="4">
    <location>
        <begin position="22"/>
        <end position="161"/>
    </location>
</feature>
<dbReference type="PANTHER" id="PTHR31080">
    <property type="entry name" value="PECTINESTERASE INHIBITOR-LIKE"/>
    <property type="match status" value="1"/>
</dbReference>
<dbReference type="PROSITE" id="PS51257">
    <property type="entry name" value="PROKAR_LIPOPROTEIN"/>
    <property type="match status" value="1"/>
</dbReference>
<dbReference type="Pfam" id="PF04043">
    <property type="entry name" value="PMEI"/>
    <property type="match status" value="1"/>
</dbReference>
<comment type="similarity">
    <text evidence="2">Belongs to the PMEI family.</text>
</comment>
<name>A0AAN9QVU2_PHACN</name>
<sequence length="172" mass="18349">MTRHFLLLSLLFFASTFSCLVPTVTAVDASGDTDFTRARVAVSTALDEASAAATYLSQQTAPANKDSGKPGGGAVKDCFTNLEDAVDMIRDSFKQMQSLKPDGDSSSVRFEVSNVQTWMSTALTNADTCTDGLEGEEGPLKTNISDRLVKVKKLISNALALVNDFAKTLPTN</sequence>
<evidence type="ECO:0000313" key="5">
    <source>
        <dbReference type="EMBL" id="KAK7348906.1"/>
    </source>
</evidence>
<dbReference type="InterPro" id="IPR051955">
    <property type="entry name" value="PME_Inhibitor"/>
</dbReference>
<keyword evidence="1 3" id="KW-0732">Signal</keyword>
<dbReference type="NCBIfam" id="TIGR01614">
    <property type="entry name" value="PME_inhib"/>
    <property type="match status" value="1"/>
</dbReference>
<dbReference type="AlphaFoldDB" id="A0AAN9QVU2"/>
<dbReference type="Gene3D" id="1.20.140.40">
    <property type="entry name" value="Invertase/pectin methylesterase inhibitor family protein"/>
    <property type="match status" value="1"/>
</dbReference>
<dbReference type="EMBL" id="JAYMYR010000008">
    <property type="protein sequence ID" value="KAK7348906.1"/>
    <property type="molecule type" value="Genomic_DNA"/>
</dbReference>
<evidence type="ECO:0000259" key="4">
    <source>
        <dbReference type="SMART" id="SM00856"/>
    </source>
</evidence>
<evidence type="ECO:0000256" key="3">
    <source>
        <dbReference type="SAM" id="SignalP"/>
    </source>
</evidence>
<evidence type="ECO:0000256" key="1">
    <source>
        <dbReference type="ARBA" id="ARBA00022729"/>
    </source>
</evidence>
<feature type="signal peptide" evidence="3">
    <location>
        <begin position="1"/>
        <end position="26"/>
    </location>
</feature>
<dbReference type="SUPFAM" id="SSF101148">
    <property type="entry name" value="Plant invertase/pectin methylesterase inhibitor"/>
    <property type="match status" value="1"/>
</dbReference>
<reference evidence="5 6" key="1">
    <citation type="submission" date="2024-01" db="EMBL/GenBank/DDBJ databases">
        <title>The genomes of 5 underutilized Papilionoideae crops provide insights into root nodulation and disease resistanc.</title>
        <authorList>
            <person name="Jiang F."/>
        </authorList>
    </citation>
    <scope>NUCLEOTIDE SEQUENCE [LARGE SCALE GENOMIC DNA]</scope>
    <source>
        <strain evidence="5">JINMINGXINNONG_FW02</strain>
        <tissue evidence="5">Leaves</tissue>
    </source>
</reference>
<protein>
    <recommendedName>
        <fullName evidence="4">Pectinesterase inhibitor domain-containing protein</fullName>
    </recommendedName>
</protein>
<proteinExistence type="inferred from homology"/>